<dbReference type="EMBL" id="LSMT01000022">
    <property type="protein sequence ID" value="PFX32523.1"/>
    <property type="molecule type" value="Genomic_DNA"/>
</dbReference>
<evidence type="ECO:0000256" key="7">
    <source>
        <dbReference type="ARBA" id="ARBA00023303"/>
    </source>
</evidence>
<dbReference type="STRING" id="50429.A0A2B4STX5"/>
<dbReference type="AlphaFoldDB" id="A0A2B4STX5"/>
<evidence type="ECO:0000259" key="10">
    <source>
        <dbReference type="Pfam" id="PF07885"/>
    </source>
</evidence>
<dbReference type="Pfam" id="PF07885">
    <property type="entry name" value="Ion_trans_2"/>
    <property type="match status" value="1"/>
</dbReference>
<keyword evidence="12" id="KW-1185">Reference proteome</keyword>
<accession>A0A2B4STX5</accession>
<dbReference type="GO" id="GO:0005251">
    <property type="term" value="F:delayed rectifier potassium channel activity"/>
    <property type="evidence" value="ECO:0007669"/>
    <property type="project" value="TreeGrafter"/>
</dbReference>
<dbReference type="GO" id="GO:0001508">
    <property type="term" value="P:action potential"/>
    <property type="evidence" value="ECO:0007669"/>
    <property type="project" value="TreeGrafter"/>
</dbReference>
<comment type="caution">
    <text evidence="11">The sequence shown here is derived from an EMBL/GenBank/DDBJ whole genome shotgun (WGS) entry which is preliminary data.</text>
</comment>
<feature type="transmembrane region" description="Helical" evidence="9">
    <location>
        <begin position="169"/>
        <end position="187"/>
    </location>
</feature>
<dbReference type="Gene3D" id="3.40.190.10">
    <property type="entry name" value="Periplasmic binding protein-like II"/>
    <property type="match status" value="1"/>
</dbReference>
<dbReference type="GO" id="GO:0015276">
    <property type="term" value="F:ligand-gated monoatomic ion channel activity"/>
    <property type="evidence" value="ECO:0007669"/>
    <property type="project" value="InterPro"/>
</dbReference>
<evidence type="ECO:0000256" key="3">
    <source>
        <dbReference type="ARBA" id="ARBA00022692"/>
    </source>
</evidence>
<keyword evidence="5" id="KW-0406">Ion transport</keyword>
<feature type="domain" description="Potassium channel" evidence="10">
    <location>
        <begin position="173"/>
        <end position="257"/>
    </location>
</feature>
<keyword evidence="2" id="KW-0813">Transport</keyword>
<dbReference type="InterPro" id="IPR013099">
    <property type="entry name" value="K_chnl_dom"/>
</dbReference>
<dbReference type="Proteomes" id="UP000225706">
    <property type="component" value="Unassembled WGS sequence"/>
</dbReference>
<feature type="transmembrane region" description="Helical" evidence="9">
    <location>
        <begin position="403"/>
        <end position="423"/>
    </location>
</feature>
<sequence>MAYLLNIHAFVVIGIAGFHFRRSLAETNSSTRPWKRIPLYRDLTIAWIERPPYLTSPSNESFDNEAAGLFRDALLKYLVSECEDDGKYKYFYKLRTRRAQSEFEMIELLRQDKVHMAGPIFKQHGDKQYNEFLFFKLLDYPGTEYITTAEEETRGITVVLNSVLKSWPLLAFTLVLTAIAGIIIWLLDSNWNNEEFPRSFFRGSWDGFWWSFISMTTVGYGDKAPKSILARIFSVVWIQLSLIIMAVFTANVTSALTALSLHLEPTSLNDVDVAVLSNGTEYQHALEENARPKVYDSIDVAIEALKSKQVNGMLLDRYAASYYQRDGTLESFITVKKLDLQRDVGTLFHNSRESLAECLANKYRSDIWRSVQSVTDLYKLTQQRPETSFNLFDESSVFVRESMYISLGVLAALLVIGTSWELLIRLKGKGKQNVVIHVEEATNKEMYIERDTIRAELEVMRRLLRTTQEQFDKLESKVFSMRLK</sequence>
<evidence type="ECO:0000313" key="12">
    <source>
        <dbReference type="Proteomes" id="UP000225706"/>
    </source>
</evidence>
<dbReference type="InterPro" id="IPR028325">
    <property type="entry name" value="VG_K_chnl"/>
</dbReference>
<dbReference type="SUPFAM" id="SSF81324">
    <property type="entry name" value="Voltage-gated potassium channels"/>
    <property type="match status" value="1"/>
</dbReference>
<evidence type="ECO:0000313" key="11">
    <source>
        <dbReference type="EMBL" id="PFX32523.1"/>
    </source>
</evidence>
<evidence type="ECO:0000256" key="5">
    <source>
        <dbReference type="ARBA" id="ARBA00023065"/>
    </source>
</evidence>
<proteinExistence type="predicted"/>
<keyword evidence="3 9" id="KW-0812">Transmembrane</keyword>
<evidence type="ECO:0000256" key="8">
    <source>
        <dbReference type="SAM" id="Coils"/>
    </source>
</evidence>
<feature type="transmembrane region" description="Helical" evidence="9">
    <location>
        <begin position="207"/>
        <end position="223"/>
    </location>
</feature>
<dbReference type="Gene3D" id="1.10.287.70">
    <property type="match status" value="1"/>
</dbReference>
<protein>
    <recommendedName>
        <fullName evidence="10">Potassium channel domain-containing protein</fullName>
    </recommendedName>
</protein>
<dbReference type="GO" id="GO:0008076">
    <property type="term" value="C:voltage-gated potassium channel complex"/>
    <property type="evidence" value="ECO:0007669"/>
    <property type="project" value="InterPro"/>
</dbReference>
<comment type="subcellular location">
    <subcellularLocation>
        <location evidence="1">Membrane</location>
        <topology evidence="1">Multi-pass membrane protein</topology>
    </subcellularLocation>
</comment>
<feature type="coiled-coil region" evidence="8">
    <location>
        <begin position="450"/>
        <end position="477"/>
    </location>
</feature>
<name>A0A2B4STX5_STYPI</name>
<evidence type="ECO:0000256" key="2">
    <source>
        <dbReference type="ARBA" id="ARBA00022448"/>
    </source>
</evidence>
<organism evidence="11 12">
    <name type="scientific">Stylophora pistillata</name>
    <name type="common">Smooth cauliflower coral</name>
    <dbReference type="NCBI Taxonomy" id="50429"/>
    <lineage>
        <taxon>Eukaryota</taxon>
        <taxon>Metazoa</taxon>
        <taxon>Cnidaria</taxon>
        <taxon>Anthozoa</taxon>
        <taxon>Hexacorallia</taxon>
        <taxon>Scleractinia</taxon>
        <taxon>Astrocoeniina</taxon>
        <taxon>Pocilloporidae</taxon>
        <taxon>Stylophora</taxon>
    </lineage>
</organism>
<keyword evidence="4 9" id="KW-1133">Transmembrane helix</keyword>
<dbReference type="SUPFAM" id="SSF53850">
    <property type="entry name" value="Periplasmic binding protein-like II"/>
    <property type="match status" value="1"/>
</dbReference>
<dbReference type="PANTHER" id="PTHR11537:SF252">
    <property type="entry name" value="POTASSIUM VOLTAGE-GATED CHANNEL PROTEIN SHAW"/>
    <property type="match status" value="1"/>
</dbReference>
<evidence type="ECO:0000256" key="6">
    <source>
        <dbReference type="ARBA" id="ARBA00023136"/>
    </source>
</evidence>
<keyword evidence="6 9" id="KW-0472">Membrane</keyword>
<evidence type="ECO:0000256" key="1">
    <source>
        <dbReference type="ARBA" id="ARBA00004141"/>
    </source>
</evidence>
<evidence type="ECO:0000256" key="4">
    <source>
        <dbReference type="ARBA" id="ARBA00022989"/>
    </source>
</evidence>
<keyword evidence="7" id="KW-0407">Ion channel</keyword>
<reference evidence="12" key="1">
    <citation type="journal article" date="2017" name="bioRxiv">
        <title>Comparative analysis of the genomes of Stylophora pistillata and Acropora digitifera provides evidence for extensive differences between species of corals.</title>
        <authorList>
            <person name="Voolstra C.R."/>
            <person name="Li Y."/>
            <person name="Liew Y.J."/>
            <person name="Baumgarten S."/>
            <person name="Zoccola D."/>
            <person name="Flot J.-F."/>
            <person name="Tambutte S."/>
            <person name="Allemand D."/>
            <person name="Aranda M."/>
        </authorList>
    </citation>
    <scope>NUCLEOTIDE SEQUENCE [LARGE SCALE GENOMIC DNA]</scope>
</reference>
<keyword evidence="8" id="KW-0175">Coiled coil</keyword>
<dbReference type="PANTHER" id="PTHR11537">
    <property type="entry name" value="VOLTAGE-GATED POTASSIUM CHANNEL"/>
    <property type="match status" value="1"/>
</dbReference>
<feature type="transmembrane region" description="Helical" evidence="9">
    <location>
        <begin position="235"/>
        <end position="259"/>
    </location>
</feature>
<gene>
    <name evidence="11" type="ORF">AWC38_SpisGene2648</name>
</gene>
<evidence type="ECO:0000256" key="9">
    <source>
        <dbReference type="SAM" id="Phobius"/>
    </source>
</evidence>
<dbReference type="OrthoDB" id="415460at2759"/>